<proteinExistence type="predicted"/>
<dbReference type="AlphaFoldDB" id="A0A7W5C8F1"/>
<accession>A0A7W5C8F1</accession>
<keyword evidence="2" id="KW-1185">Reference proteome</keyword>
<organism evidence="1 2">
    <name type="scientific">Paenibacillus endophyticus</name>
    <dbReference type="NCBI Taxonomy" id="1294268"/>
    <lineage>
        <taxon>Bacteria</taxon>
        <taxon>Bacillati</taxon>
        <taxon>Bacillota</taxon>
        <taxon>Bacilli</taxon>
        <taxon>Bacillales</taxon>
        <taxon>Paenibacillaceae</taxon>
        <taxon>Paenibacillus</taxon>
    </lineage>
</organism>
<gene>
    <name evidence="1" type="ORF">FHS16_003095</name>
</gene>
<dbReference type="EMBL" id="JACHXW010000008">
    <property type="protein sequence ID" value="MBB3153036.1"/>
    <property type="molecule type" value="Genomic_DNA"/>
</dbReference>
<comment type="caution">
    <text evidence="1">The sequence shown here is derived from an EMBL/GenBank/DDBJ whole genome shotgun (WGS) entry which is preliminary data.</text>
</comment>
<dbReference type="RefSeq" id="WP_183563846.1">
    <property type="nucleotide sequence ID" value="NZ_CBCSLB010000015.1"/>
</dbReference>
<name>A0A7W5C8F1_9BACL</name>
<evidence type="ECO:0000313" key="2">
    <source>
        <dbReference type="Proteomes" id="UP000518605"/>
    </source>
</evidence>
<sequence>MRKYQLLEESTNPIKKVMLYETHEGAYVFLYHTYEDKPCFADYWFELVEDADDYCKENLNIVDNNWRMLDDPKIGCQHDLIECT</sequence>
<evidence type="ECO:0000313" key="1">
    <source>
        <dbReference type="EMBL" id="MBB3153036.1"/>
    </source>
</evidence>
<dbReference type="Proteomes" id="UP000518605">
    <property type="component" value="Unassembled WGS sequence"/>
</dbReference>
<protein>
    <submittedName>
        <fullName evidence="1">Uncharacterized protein</fullName>
    </submittedName>
</protein>
<reference evidence="1 2" key="1">
    <citation type="submission" date="2020-08" db="EMBL/GenBank/DDBJ databases">
        <title>Genomic Encyclopedia of Type Strains, Phase III (KMG-III): the genomes of soil and plant-associated and newly described type strains.</title>
        <authorList>
            <person name="Whitman W."/>
        </authorList>
    </citation>
    <scope>NUCLEOTIDE SEQUENCE [LARGE SCALE GENOMIC DNA]</scope>
    <source>
        <strain evidence="1 2">CECT 8234</strain>
    </source>
</reference>